<dbReference type="Pfam" id="PF00076">
    <property type="entry name" value="RRM_1"/>
    <property type="match status" value="2"/>
</dbReference>
<proteinExistence type="predicted"/>
<feature type="compositionally biased region" description="Gly residues" evidence="3">
    <location>
        <begin position="423"/>
        <end position="432"/>
    </location>
</feature>
<feature type="domain" description="RRM" evidence="4">
    <location>
        <begin position="152"/>
        <end position="224"/>
    </location>
</feature>
<dbReference type="AlphaFoldDB" id="A0A8S1JDA7"/>
<evidence type="ECO:0000259" key="4">
    <source>
        <dbReference type="PROSITE" id="PS50102"/>
    </source>
</evidence>
<evidence type="ECO:0000313" key="6">
    <source>
        <dbReference type="Proteomes" id="UP000708148"/>
    </source>
</evidence>
<feature type="region of interest" description="Disordered" evidence="3">
    <location>
        <begin position="1"/>
        <end position="39"/>
    </location>
</feature>
<evidence type="ECO:0000256" key="3">
    <source>
        <dbReference type="SAM" id="MobiDB-lite"/>
    </source>
</evidence>
<dbReference type="Proteomes" id="UP000708148">
    <property type="component" value="Unassembled WGS sequence"/>
</dbReference>
<dbReference type="SUPFAM" id="SSF54928">
    <property type="entry name" value="RNA-binding domain, RBD"/>
    <property type="match status" value="1"/>
</dbReference>
<evidence type="ECO:0000313" key="5">
    <source>
        <dbReference type="EMBL" id="CAD7705103.1"/>
    </source>
</evidence>
<feature type="region of interest" description="Disordered" evidence="3">
    <location>
        <begin position="330"/>
        <end position="432"/>
    </location>
</feature>
<dbReference type="PROSITE" id="PS50102">
    <property type="entry name" value="RRM"/>
    <property type="match status" value="2"/>
</dbReference>
<feature type="region of interest" description="Disordered" evidence="3">
    <location>
        <begin position="586"/>
        <end position="624"/>
    </location>
</feature>
<evidence type="ECO:0000256" key="2">
    <source>
        <dbReference type="PROSITE-ProRule" id="PRU00176"/>
    </source>
</evidence>
<feature type="compositionally biased region" description="Polar residues" evidence="3">
    <location>
        <begin position="378"/>
        <end position="389"/>
    </location>
</feature>
<accession>A0A8S1JDA7</accession>
<feature type="compositionally biased region" description="Basic and acidic residues" evidence="3">
    <location>
        <begin position="330"/>
        <end position="346"/>
    </location>
</feature>
<sequence length="624" mass="66293">MGSQFQQGAGQGPAADAADGGPGSAGGGGPGGGAAGAAGEGGNAKRFRLYVGSLSYSSTTATLRGAFEEFGTLLDAEVVYDRTNHSKGFGFVSYDNEESMRNAINKMNGAELDGRKIEVTVAMPQGPKFGMGGGYNPQRGGMEGGRGPPRGYRVLIYGLPPTITWRHLKDFLRDSGCEVKYADIVEPGVGMGEFGTPAERASAIKTLNGKDLKGSKIHVKFLNEADMHFGGGNFGPRPGFFNEPFGFGGFDMFGPGFDQFPYGMPPPDFNMMGFPPPPAMPGWAGRGGMRHPGFGGMGPNPGMGGGYGRNEPGPRGWAGGGYGYDRGMGRGYDRGDSGRGYDRRGDAQGGFPGYERPPDGSYSRGTQGDRGPPDERANQGSRSYGQYSSERYGGTGETYPRQYDNSGKDGYPYSGYQRSGGQDTQGGYGGRYEGGGQVAAGYDRPANDVRGYSAYNRTMGQEDSRSGYGDYRGNGQQDTYGSGLYAGYRASGYSKPTVSGGGGVTGSMGGTGGAGGDRSSYDYAKINGPEDYAKYQGSGEYGRSDRTAEYAGYTQQDRRAYDYGRMEGGRSAYDAADYKRVESDYYADRRDYGNGRSHREEDPRGAGGADRRHSHVHRVSPYDR</sequence>
<feature type="compositionally biased region" description="Basic and acidic residues" evidence="3">
    <location>
        <begin position="586"/>
        <end position="604"/>
    </location>
</feature>
<dbReference type="InterPro" id="IPR012677">
    <property type="entry name" value="Nucleotide-bd_a/b_plait_sf"/>
</dbReference>
<dbReference type="GO" id="GO:0003729">
    <property type="term" value="F:mRNA binding"/>
    <property type="evidence" value="ECO:0007669"/>
    <property type="project" value="TreeGrafter"/>
</dbReference>
<keyword evidence="1 2" id="KW-0694">RNA-binding</keyword>
<dbReference type="InterPro" id="IPR035979">
    <property type="entry name" value="RBD_domain_sf"/>
</dbReference>
<evidence type="ECO:0000256" key="1">
    <source>
        <dbReference type="ARBA" id="ARBA00022884"/>
    </source>
</evidence>
<feature type="compositionally biased region" description="Low complexity" evidence="3">
    <location>
        <begin position="1"/>
        <end position="19"/>
    </location>
</feature>
<gene>
    <name evidence="5" type="ORF">OSTQU699_LOCUS10458</name>
</gene>
<reference evidence="5" key="1">
    <citation type="submission" date="2020-12" db="EMBL/GenBank/DDBJ databases">
        <authorList>
            <person name="Iha C."/>
        </authorList>
    </citation>
    <scope>NUCLEOTIDE SEQUENCE</scope>
</reference>
<protein>
    <recommendedName>
        <fullName evidence="4">RRM domain-containing protein</fullName>
    </recommendedName>
</protein>
<dbReference type="EMBL" id="CAJHUC010003020">
    <property type="protein sequence ID" value="CAD7705103.1"/>
    <property type="molecule type" value="Genomic_DNA"/>
</dbReference>
<dbReference type="SMART" id="SM00360">
    <property type="entry name" value="RRM"/>
    <property type="match status" value="2"/>
</dbReference>
<organism evidence="5 6">
    <name type="scientific">Ostreobium quekettii</name>
    <dbReference type="NCBI Taxonomy" id="121088"/>
    <lineage>
        <taxon>Eukaryota</taxon>
        <taxon>Viridiplantae</taxon>
        <taxon>Chlorophyta</taxon>
        <taxon>core chlorophytes</taxon>
        <taxon>Ulvophyceae</taxon>
        <taxon>TCBD clade</taxon>
        <taxon>Bryopsidales</taxon>
        <taxon>Ostreobineae</taxon>
        <taxon>Ostreobiaceae</taxon>
        <taxon>Ostreobium</taxon>
    </lineage>
</organism>
<keyword evidence="6" id="KW-1185">Reference proteome</keyword>
<comment type="caution">
    <text evidence="5">The sequence shown here is derived from an EMBL/GenBank/DDBJ whole genome shotgun (WGS) entry which is preliminary data.</text>
</comment>
<dbReference type="PANTHER" id="PTHR48025:SF1">
    <property type="entry name" value="RRM DOMAIN-CONTAINING PROTEIN"/>
    <property type="match status" value="1"/>
</dbReference>
<dbReference type="InterPro" id="IPR000504">
    <property type="entry name" value="RRM_dom"/>
</dbReference>
<dbReference type="PANTHER" id="PTHR48025">
    <property type="entry name" value="OS02G0815200 PROTEIN"/>
    <property type="match status" value="1"/>
</dbReference>
<feature type="domain" description="RRM" evidence="4">
    <location>
        <begin position="47"/>
        <end position="124"/>
    </location>
</feature>
<dbReference type="InterPro" id="IPR050502">
    <property type="entry name" value="Euk_RNA-bind_prot"/>
</dbReference>
<dbReference type="Gene3D" id="3.30.70.330">
    <property type="match status" value="2"/>
</dbReference>
<feature type="compositionally biased region" description="Gly residues" evidence="3">
    <location>
        <begin position="20"/>
        <end position="39"/>
    </location>
</feature>
<name>A0A8S1JDA7_9CHLO</name>
<dbReference type="OrthoDB" id="546586at2759"/>